<evidence type="ECO:0000313" key="2">
    <source>
        <dbReference type="EMBL" id="MBT9315982.1"/>
    </source>
</evidence>
<accession>A0A947DF56</accession>
<proteinExistence type="predicted"/>
<reference evidence="2" key="2">
    <citation type="journal article" date="2021" name="Mar. Drugs">
        <title>Genome Reduction and Secondary Metabolism of the Marine Sponge-Associated Cyanobacterium Leptothoe.</title>
        <authorList>
            <person name="Konstantinou D."/>
            <person name="Popin R.V."/>
            <person name="Fewer D.P."/>
            <person name="Sivonen K."/>
            <person name="Gkelis S."/>
        </authorList>
    </citation>
    <scope>NUCLEOTIDE SEQUENCE</scope>
    <source>
        <strain evidence="2">TAU-MAC 1115</strain>
    </source>
</reference>
<organism evidence="2 3">
    <name type="scientific">Leptothoe spongobia TAU-MAC 1115</name>
    <dbReference type="NCBI Taxonomy" id="1967444"/>
    <lineage>
        <taxon>Bacteria</taxon>
        <taxon>Bacillati</taxon>
        <taxon>Cyanobacteriota</taxon>
        <taxon>Cyanophyceae</taxon>
        <taxon>Nodosilineales</taxon>
        <taxon>Cymatolegaceae</taxon>
        <taxon>Leptothoe</taxon>
        <taxon>Leptothoe spongobia</taxon>
    </lineage>
</organism>
<keyword evidence="1" id="KW-0732">Signal</keyword>
<feature type="signal peptide" evidence="1">
    <location>
        <begin position="1"/>
        <end position="22"/>
    </location>
</feature>
<protein>
    <recommendedName>
        <fullName evidence="4">PEP-CTERM sorting domain-containing protein</fullName>
    </recommendedName>
</protein>
<comment type="caution">
    <text evidence="2">The sequence shown here is derived from an EMBL/GenBank/DDBJ whole genome shotgun (WGS) entry which is preliminary data.</text>
</comment>
<gene>
    <name evidence="2" type="ORF">IXB50_11175</name>
</gene>
<evidence type="ECO:0000256" key="1">
    <source>
        <dbReference type="SAM" id="SignalP"/>
    </source>
</evidence>
<evidence type="ECO:0000313" key="3">
    <source>
        <dbReference type="Proteomes" id="UP000717364"/>
    </source>
</evidence>
<dbReference type="AlphaFoldDB" id="A0A947DF56"/>
<reference evidence="2" key="1">
    <citation type="submission" date="2020-11" db="EMBL/GenBank/DDBJ databases">
        <authorList>
            <person name="Konstantinou D."/>
            <person name="Gkelis S."/>
            <person name="Popin R."/>
            <person name="Fewer D."/>
            <person name="Sivonen K."/>
        </authorList>
    </citation>
    <scope>NUCLEOTIDE SEQUENCE</scope>
    <source>
        <strain evidence="2">TAU-MAC 1115</strain>
    </source>
</reference>
<evidence type="ECO:0008006" key="4">
    <source>
        <dbReference type="Google" id="ProtNLM"/>
    </source>
</evidence>
<feature type="chain" id="PRO_5037277511" description="PEP-CTERM sorting domain-containing protein" evidence="1">
    <location>
        <begin position="23"/>
        <end position="194"/>
    </location>
</feature>
<sequence length="194" mass="20812">MKNRLFLIAVMTATVTLSDAHAALAETVSYNFTVDVLSGPLSGESYIGVTSVDLTDPITNNENIKTTSITFSVGGVEFTEADDVQDIDANSPRANFQNGEFLGNTYIVSRLGNNPTEIPLVQNVSIDGFAIDNSDFGYVVGADLYRGTVRYFLPPESNEANGPTQSVPEPSMWLGLATIGCTAGYGRRLTRRAS</sequence>
<dbReference type="RefSeq" id="WP_215609051.1">
    <property type="nucleotide sequence ID" value="NZ_JADOES010000019.1"/>
</dbReference>
<name>A0A947DF56_9CYAN</name>
<keyword evidence="3" id="KW-1185">Reference proteome</keyword>
<dbReference type="Proteomes" id="UP000717364">
    <property type="component" value="Unassembled WGS sequence"/>
</dbReference>
<dbReference type="EMBL" id="JADOES010000019">
    <property type="protein sequence ID" value="MBT9315982.1"/>
    <property type="molecule type" value="Genomic_DNA"/>
</dbReference>